<evidence type="ECO:0000259" key="5">
    <source>
        <dbReference type="Pfam" id="PF13439"/>
    </source>
</evidence>
<dbReference type="InterPro" id="IPR028098">
    <property type="entry name" value="Glyco_trans_4-like_N"/>
</dbReference>
<evidence type="ECO:0000259" key="4">
    <source>
        <dbReference type="Pfam" id="PF00534"/>
    </source>
</evidence>
<keyword evidence="7" id="KW-1185">Reference proteome</keyword>
<feature type="domain" description="Glycosyltransferase subfamily 4-like N-terminal" evidence="5">
    <location>
        <begin position="52"/>
        <end position="203"/>
    </location>
</feature>
<keyword evidence="1 6" id="KW-0328">Glycosyltransferase</keyword>
<protein>
    <submittedName>
        <fullName evidence="6">Glycosyltransferase family 4 protein</fullName>
        <ecNumber evidence="6">2.4.-.-</ecNumber>
    </submittedName>
</protein>
<evidence type="ECO:0000256" key="1">
    <source>
        <dbReference type="ARBA" id="ARBA00022676"/>
    </source>
</evidence>
<dbReference type="RefSeq" id="WP_320298282.1">
    <property type="nucleotide sequence ID" value="NZ_JAVIIU010000016.1"/>
</dbReference>
<accession>A0ABU4YR01</accession>
<dbReference type="Proteomes" id="UP001280156">
    <property type="component" value="Unassembled WGS sequence"/>
</dbReference>
<reference evidence="6 7" key="1">
    <citation type="submission" date="2023-08" db="EMBL/GenBank/DDBJ databases">
        <title>Implementing the SeqCode for naming new Mesorhizobium species isolated from Vachellia karroo root nodules.</title>
        <authorList>
            <person name="Van Lill M."/>
        </authorList>
    </citation>
    <scope>NUCLEOTIDE SEQUENCE [LARGE SCALE GENOMIC DNA]</scope>
    <source>
        <strain evidence="6 7">VK2B</strain>
    </source>
</reference>
<evidence type="ECO:0000256" key="3">
    <source>
        <dbReference type="SAM" id="MobiDB-lite"/>
    </source>
</evidence>
<sequence length="401" mass="44482">MLGWSGRLFARPSPKKSVDQQASDSDNRHLNIMNSNNKKIDSVIFTESSPDIGGQERQLLIQMRSLLASGIDVVLACRPNSRVGALAATMNIRTETLPFRNGADPRTIIGLCRLIAAMRPTACVCHSGHDTDNLAIAARFFGRNRPRLIRSKAYLAGKISANSYNYFVDVTFTPSKYLRSRILSNSRVDPKRIEVVYPGVDFEKLDAERYLDLPSDLSHWIERKRGALIVQVGMLRKEKGHLMMLDAIAKLRSRWPPVHYAIVGSGPEQESIKQRAIELGLYDQIWMGELPSVAAILEKADLVVMPSFVEALGMAQVEAAGLGIPIVASNIGGIPETISHLETGLLAEPNANDFAQWLDYALCHPDEMRAMAHRARADVRSRFSIENNASALKSLITRQVR</sequence>
<dbReference type="EMBL" id="JAVIIV010000031">
    <property type="protein sequence ID" value="MDX8489418.1"/>
    <property type="molecule type" value="Genomic_DNA"/>
</dbReference>
<name>A0ABU4YR01_9HYPH</name>
<feature type="region of interest" description="Disordered" evidence="3">
    <location>
        <begin position="11"/>
        <end position="32"/>
    </location>
</feature>
<dbReference type="InterPro" id="IPR001296">
    <property type="entry name" value="Glyco_trans_1"/>
</dbReference>
<gene>
    <name evidence="6" type="ORF">RFM52_30040</name>
</gene>
<evidence type="ECO:0000313" key="6">
    <source>
        <dbReference type="EMBL" id="MDX8489418.1"/>
    </source>
</evidence>
<comment type="caution">
    <text evidence="6">The sequence shown here is derived from an EMBL/GenBank/DDBJ whole genome shotgun (WGS) entry which is preliminary data.</text>
</comment>
<dbReference type="PANTHER" id="PTHR12526">
    <property type="entry name" value="GLYCOSYLTRANSFERASE"/>
    <property type="match status" value="1"/>
</dbReference>
<dbReference type="SUPFAM" id="SSF53756">
    <property type="entry name" value="UDP-Glycosyltransferase/glycogen phosphorylase"/>
    <property type="match status" value="1"/>
</dbReference>
<proteinExistence type="predicted"/>
<evidence type="ECO:0000256" key="2">
    <source>
        <dbReference type="ARBA" id="ARBA00022679"/>
    </source>
</evidence>
<dbReference type="CDD" id="cd03801">
    <property type="entry name" value="GT4_PimA-like"/>
    <property type="match status" value="1"/>
</dbReference>
<organism evidence="6 7">
    <name type="scientific">Mesorhizobium humile</name>
    <dbReference type="NCBI Taxonomy" id="3072313"/>
    <lineage>
        <taxon>Bacteria</taxon>
        <taxon>Pseudomonadati</taxon>
        <taxon>Pseudomonadota</taxon>
        <taxon>Alphaproteobacteria</taxon>
        <taxon>Hyphomicrobiales</taxon>
        <taxon>Phyllobacteriaceae</taxon>
        <taxon>Mesorhizobium</taxon>
    </lineage>
</organism>
<dbReference type="PANTHER" id="PTHR12526:SF510">
    <property type="entry name" value="D-INOSITOL 3-PHOSPHATE GLYCOSYLTRANSFERASE"/>
    <property type="match status" value="1"/>
</dbReference>
<evidence type="ECO:0000313" key="7">
    <source>
        <dbReference type="Proteomes" id="UP001280156"/>
    </source>
</evidence>
<dbReference type="GO" id="GO:0016757">
    <property type="term" value="F:glycosyltransferase activity"/>
    <property type="evidence" value="ECO:0007669"/>
    <property type="project" value="UniProtKB-KW"/>
</dbReference>
<dbReference type="Pfam" id="PF13439">
    <property type="entry name" value="Glyco_transf_4"/>
    <property type="match status" value="1"/>
</dbReference>
<dbReference type="Gene3D" id="3.40.50.2000">
    <property type="entry name" value="Glycogen Phosphorylase B"/>
    <property type="match status" value="2"/>
</dbReference>
<dbReference type="Pfam" id="PF00534">
    <property type="entry name" value="Glycos_transf_1"/>
    <property type="match status" value="1"/>
</dbReference>
<feature type="domain" description="Glycosyl transferase family 1" evidence="4">
    <location>
        <begin position="224"/>
        <end position="376"/>
    </location>
</feature>
<keyword evidence="2 6" id="KW-0808">Transferase</keyword>
<dbReference type="EC" id="2.4.-.-" evidence="6"/>